<organism evidence="2 3">
    <name type="scientific">Albimonas pacifica</name>
    <dbReference type="NCBI Taxonomy" id="1114924"/>
    <lineage>
        <taxon>Bacteria</taxon>
        <taxon>Pseudomonadati</taxon>
        <taxon>Pseudomonadota</taxon>
        <taxon>Alphaproteobacteria</taxon>
        <taxon>Rhodobacterales</taxon>
        <taxon>Paracoccaceae</taxon>
        <taxon>Albimonas</taxon>
    </lineage>
</organism>
<dbReference type="EMBL" id="FOQH01000005">
    <property type="protein sequence ID" value="SFI27486.1"/>
    <property type="molecule type" value="Genomic_DNA"/>
</dbReference>
<dbReference type="NCBIfam" id="TIGR03083">
    <property type="entry name" value="maleylpyruvate isomerase family mycothiol-dependent enzyme"/>
    <property type="match status" value="1"/>
</dbReference>
<gene>
    <name evidence="2" type="ORF">SAMN05216258_105361</name>
</gene>
<protein>
    <submittedName>
        <fullName evidence="2">TIGR03084 family protein</fullName>
    </submittedName>
</protein>
<dbReference type="STRING" id="1114924.SAMN05216258_105361"/>
<dbReference type="RefSeq" id="WP_342741368.1">
    <property type="nucleotide sequence ID" value="NZ_FOQH01000005.1"/>
</dbReference>
<dbReference type="Gene3D" id="1.20.120.450">
    <property type="entry name" value="dinb family like domain"/>
    <property type="match status" value="1"/>
</dbReference>
<accession>A0A1I3GVT4</accession>
<dbReference type="Pfam" id="PF11716">
    <property type="entry name" value="MDMPI_N"/>
    <property type="match status" value="1"/>
</dbReference>
<name>A0A1I3GVT4_9RHOB</name>
<dbReference type="InterPro" id="IPR017517">
    <property type="entry name" value="Maleyloyr_isom"/>
</dbReference>
<keyword evidence="3" id="KW-1185">Reference proteome</keyword>
<proteinExistence type="predicted"/>
<sequence length="266" mass="29465">MLEQAEDFRAESRGLHALLADATDAQMAQETQFKGWTIDTVVQHLHFFNLAAEMALVDEPALLALFADLKAARESGETTIAYTDRYLEGLKGQALLKAWIETCEKVADLFAPADPKARLKWAGPDMSARSFITARLMETWAHGQEVYDILGAERTEHDYIRNIAMLGVNTFGWTFVNRKEPVPETKPYIRLTAPSGEIWEWNEPSDAERVEGPAVAFCQVVAQTRNIADVDLSVTGPVAAEWMAKAQCFAGPPNDPPAPGTRFRVG</sequence>
<dbReference type="InterPro" id="IPR024344">
    <property type="entry name" value="MDMPI_metal-binding"/>
</dbReference>
<evidence type="ECO:0000313" key="2">
    <source>
        <dbReference type="EMBL" id="SFI27486.1"/>
    </source>
</evidence>
<dbReference type="NCBIfam" id="TIGR03084">
    <property type="entry name" value="TIGR03084 family metal-binding protein"/>
    <property type="match status" value="1"/>
</dbReference>
<dbReference type="InterPro" id="IPR034660">
    <property type="entry name" value="DinB/YfiT-like"/>
</dbReference>
<dbReference type="InterPro" id="IPR017518">
    <property type="entry name" value="CHP03084"/>
</dbReference>
<dbReference type="AlphaFoldDB" id="A0A1I3GVT4"/>
<evidence type="ECO:0000313" key="3">
    <source>
        <dbReference type="Proteomes" id="UP000199377"/>
    </source>
</evidence>
<evidence type="ECO:0000259" key="1">
    <source>
        <dbReference type="Pfam" id="PF11716"/>
    </source>
</evidence>
<dbReference type="GO" id="GO:0046872">
    <property type="term" value="F:metal ion binding"/>
    <property type="evidence" value="ECO:0007669"/>
    <property type="project" value="InterPro"/>
</dbReference>
<feature type="domain" description="Mycothiol-dependent maleylpyruvate isomerase metal-binding" evidence="1">
    <location>
        <begin position="8"/>
        <end position="146"/>
    </location>
</feature>
<dbReference type="SUPFAM" id="SSF109854">
    <property type="entry name" value="DinB/YfiT-like putative metalloenzymes"/>
    <property type="match status" value="1"/>
</dbReference>
<reference evidence="2 3" key="1">
    <citation type="submission" date="2016-10" db="EMBL/GenBank/DDBJ databases">
        <authorList>
            <person name="de Groot N.N."/>
        </authorList>
    </citation>
    <scope>NUCLEOTIDE SEQUENCE [LARGE SCALE GENOMIC DNA]</scope>
    <source>
        <strain evidence="2 3">CGMCC 1.11030</strain>
    </source>
</reference>
<dbReference type="Proteomes" id="UP000199377">
    <property type="component" value="Unassembled WGS sequence"/>
</dbReference>